<dbReference type="OrthoDB" id="7150300at2759"/>
<proteinExistence type="predicted"/>
<feature type="non-terminal residue" evidence="1">
    <location>
        <position position="226"/>
    </location>
</feature>
<evidence type="ECO:0000313" key="1">
    <source>
        <dbReference type="EMBL" id="CAH0729607.1"/>
    </source>
</evidence>
<reference evidence="1" key="1">
    <citation type="submission" date="2021-12" db="EMBL/GenBank/DDBJ databases">
        <authorList>
            <person name="Martin H S."/>
        </authorList>
    </citation>
    <scope>NUCLEOTIDE SEQUENCE</scope>
</reference>
<gene>
    <name evidence="1" type="ORF">BINO364_LOCUS14672</name>
</gene>
<dbReference type="EMBL" id="OV170228">
    <property type="protein sequence ID" value="CAH0729607.1"/>
    <property type="molecule type" value="Genomic_DNA"/>
</dbReference>
<name>A0A8J9V1F4_9NEOP</name>
<keyword evidence="2" id="KW-1185">Reference proteome</keyword>
<protein>
    <submittedName>
        <fullName evidence="1">Uncharacterized protein</fullName>
    </submittedName>
</protein>
<dbReference type="Proteomes" id="UP000838878">
    <property type="component" value="Chromosome 8"/>
</dbReference>
<evidence type="ECO:0000313" key="2">
    <source>
        <dbReference type="Proteomes" id="UP000838878"/>
    </source>
</evidence>
<sequence>MAPSTHPPCTPTASCQPIRCHPTPPPCRNPEKCLKKTSSKGLKPCRSAVSIMATRPKASCASCGKFGTKTSDPRNVKSVEKFLKEKSKEAKMKKKDRLKGTNSYANYMKKKAVYSTKSLKPCVSEASCSIHKHRPHPVPCAQPEKCYKKCIKKKGTCPSAMETISRQGSPCQSTLVESEVKCGCSIGNMSCLFQMGERARRAGGRAASGDTRCATLAPYTGFLLVT</sequence>
<dbReference type="AlphaFoldDB" id="A0A8J9V1F4"/>
<accession>A0A8J9V1F4</accession>
<organism evidence="1 2">
    <name type="scientific">Brenthis ino</name>
    <name type="common">lesser marbled fritillary</name>
    <dbReference type="NCBI Taxonomy" id="405034"/>
    <lineage>
        <taxon>Eukaryota</taxon>
        <taxon>Metazoa</taxon>
        <taxon>Ecdysozoa</taxon>
        <taxon>Arthropoda</taxon>
        <taxon>Hexapoda</taxon>
        <taxon>Insecta</taxon>
        <taxon>Pterygota</taxon>
        <taxon>Neoptera</taxon>
        <taxon>Endopterygota</taxon>
        <taxon>Lepidoptera</taxon>
        <taxon>Glossata</taxon>
        <taxon>Ditrysia</taxon>
        <taxon>Papilionoidea</taxon>
        <taxon>Nymphalidae</taxon>
        <taxon>Heliconiinae</taxon>
        <taxon>Argynnini</taxon>
        <taxon>Brenthis</taxon>
    </lineage>
</organism>